<sequence length="155" mass="16995">MAYLNNFDANTVDPAQSFEALPAGKYIAAITESEMKPTKNNNGHYLQLTLDVLDGQYKGRKVWARLNLDNPNAQAVQIARGELSAICRAVGVMQPRDSVELHNLPLCIKVTCKKRGDTGEITNEIKGYEKKEAAFAAAPSVPAPQATNNTPPWQR</sequence>
<dbReference type="RefSeq" id="WP_146660498.1">
    <property type="nucleotide sequence ID" value="NZ_CP019791.1"/>
</dbReference>
<gene>
    <name evidence="2" type="ORF">STSP2_01075</name>
</gene>
<name>A0A1U9NJ14_9BACT</name>
<evidence type="ECO:0000313" key="2">
    <source>
        <dbReference type="EMBL" id="AQT67923.1"/>
    </source>
</evidence>
<organism evidence="2 3">
    <name type="scientific">Anaerohalosphaera lusitana</name>
    <dbReference type="NCBI Taxonomy" id="1936003"/>
    <lineage>
        <taxon>Bacteria</taxon>
        <taxon>Pseudomonadati</taxon>
        <taxon>Planctomycetota</taxon>
        <taxon>Phycisphaerae</taxon>
        <taxon>Sedimentisphaerales</taxon>
        <taxon>Anaerohalosphaeraceae</taxon>
        <taxon>Anaerohalosphaera</taxon>
    </lineage>
</organism>
<dbReference type="Proteomes" id="UP000189674">
    <property type="component" value="Chromosome"/>
</dbReference>
<accession>A0A1U9NJ14</accession>
<dbReference type="AlphaFoldDB" id="A0A1U9NJ14"/>
<evidence type="ECO:0008006" key="4">
    <source>
        <dbReference type="Google" id="ProtNLM"/>
    </source>
</evidence>
<dbReference type="STRING" id="1936003.STSP2_01075"/>
<reference evidence="3" key="1">
    <citation type="submission" date="2017-02" db="EMBL/GenBank/DDBJ databases">
        <title>Comparative genomics and description of representatives of a novel lineage of planctomycetes thriving in anoxic sediments.</title>
        <authorList>
            <person name="Spring S."/>
            <person name="Bunk B."/>
            <person name="Sproer C."/>
        </authorList>
    </citation>
    <scope>NUCLEOTIDE SEQUENCE [LARGE SCALE GENOMIC DNA]</scope>
    <source>
        <strain evidence="3">ST-NAGAB-D1</strain>
    </source>
</reference>
<feature type="compositionally biased region" description="Low complexity" evidence="1">
    <location>
        <begin position="136"/>
        <end position="146"/>
    </location>
</feature>
<dbReference type="Pfam" id="PF05037">
    <property type="entry name" value="DUF669"/>
    <property type="match status" value="1"/>
</dbReference>
<dbReference type="InterPro" id="IPR007731">
    <property type="entry name" value="DUF669"/>
</dbReference>
<dbReference type="EMBL" id="CP019791">
    <property type="protein sequence ID" value="AQT67923.1"/>
    <property type="molecule type" value="Genomic_DNA"/>
</dbReference>
<proteinExistence type="predicted"/>
<feature type="region of interest" description="Disordered" evidence="1">
    <location>
        <begin position="136"/>
        <end position="155"/>
    </location>
</feature>
<evidence type="ECO:0000256" key="1">
    <source>
        <dbReference type="SAM" id="MobiDB-lite"/>
    </source>
</evidence>
<evidence type="ECO:0000313" key="3">
    <source>
        <dbReference type="Proteomes" id="UP000189674"/>
    </source>
</evidence>
<protein>
    <recommendedName>
        <fullName evidence="4">DUF669 domain-containing protein</fullName>
    </recommendedName>
</protein>
<keyword evidence="3" id="KW-1185">Reference proteome</keyword>
<dbReference type="KEGG" id="alus:STSP2_01075"/>
<dbReference type="OrthoDB" id="5220at2"/>